<dbReference type="CDD" id="cd16833">
    <property type="entry name" value="YfiH"/>
    <property type="match status" value="1"/>
</dbReference>
<name>A0A9J6RPH9_9GAMM</name>
<gene>
    <name evidence="11" type="primary">pgeF</name>
    <name evidence="11" type="ORF">O0V09_12490</name>
</gene>
<dbReference type="InterPro" id="IPR011324">
    <property type="entry name" value="Cytotoxic_necrot_fac-like_cat"/>
</dbReference>
<dbReference type="PANTHER" id="PTHR30616:SF2">
    <property type="entry name" value="PURINE NUCLEOSIDE PHOSPHORYLASE LACC1"/>
    <property type="match status" value="1"/>
</dbReference>
<evidence type="ECO:0000256" key="7">
    <source>
        <dbReference type="ARBA" id="ARBA00047989"/>
    </source>
</evidence>
<dbReference type="GO" id="GO:0016787">
    <property type="term" value="F:hydrolase activity"/>
    <property type="evidence" value="ECO:0007669"/>
    <property type="project" value="UniProtKB-KW"/>
</dbReference>
<comment type="catalytic activity">
    <reaction evidence="8">
        <text>adenosine + phosphate = alpha-D-ribose 1-phosphate + adenine</text>
        <dbReference type="Rhea" id="RHEA:27642"/>
        <dbReference type="ChEBI" id="CHEBI:16335"/>
        <dbReference type="ChEBI" id="CHEBI:16708"/>
        <dbReference type="ChEBI" id="CHEBI:43474"/>
        <dbReference type="ChEBI" id="CHEBI:57720"/>
        <dbReference type="EC" id="2.4.2.1"/>
    </reaction>
    <physiologicalReaction direction="left-to-right" evidence="8">
        <dbReference type="Rhea" id="RHEA:27643"/>
    </physiologicalReaction>
</comment>
<dbReference type="GO" id="GO:0005507">
    <property type="term" value="F:copper ion binding"/>
    <property type="evidence" value="ECO:0007669"/>
    <property type="project" value="TreeGrafter"/>
</dbReference>
<evidence type="ECO:0000256" key="2">
    <source>
        <dbReference type="ARBA" id="ARBA00007353"/>
    </source>
</evidence>
<dbReference type="PROSITE" id="PS51257">
    <property type="entry name" value="PROKAR_LIPOPROTEIN"/>
    <property type="match status" value="1"/>
</dbReference>
<comment type="similarity">
    <text evidence="2 10">Belongs to the purine nucleoside phosphorylase YfiH/LACC1 family.</text>
</comment>
<evidence type="ECO:0000256" key="4">
    <source>
        <dbReference type="ARBA" id="ARBA00022723"/>
    </source>
</evidence>
<comment type="catalytic activity">
    <reaction evidence="7">
        <text>adenosine + H2O + H(+) = inosine + NH4(+)</text>
        <dbReference type="Rhea" id="RHEA:24408"/>
        <dbReference type="ChEBI" id="CHEBI:15377"/>
        <dbReference type="ChEBI" id="CHEBI:15378"/>
        <dbReference type="ChEBI" id="CHEBI:16335"/>
        <dbReference type="ChEBI" id="CHEBI:17596"/>
        <dbReference type="ChEBI" id="CHEBI:28938"/>
        <dbReference type="EC" id="3.5.4.4"/>
    </reaction>
    <physiologicalReaction direction="left-to-right" evidence="7">
        <dbReference type="Rhea" id="RHEA:24409"/>
    </physiologicalReaction>
</comment>
<keyword evidence="4" id="KW-0479">Metal-binding</keyword>
<dbReference type="Gene3D" id="3.60.140.10">
    <property type="entry name" value="CNF1/YfiH-like putative cysteine hydrolases"/>
    <property type="match status" value="1"/>
</dbReference>
<evidence type="ECO:0000256" key="5">
    <source>
        <dbReference type="ARBA" id="ARBA00022801"/>
    </source>
</evidence>
<keyword evidence="3" id="KW-0808">Transferase</keyword>
<protein>
    <recommendedName>
        <fullName evidence="10">Purine nucleoside phosphorylase</fullName>
    </recommendedName>
</protein>
<accession>A0A9J6RPH9</accession>
<dbReference type="NCBIfam" id="TIGR00726">
    <property type="entry name" value="peptidoglycan editing factor PgeF"/>
    <property type="match status" value="1"/>
</dbReference>
<evidence type="ECO:0000313" key="12">
    <source>
        <dbReference type="Proteomes" id="UP001069090"/>
    </source>
</evidence>
<keyword evidence="6" id="KW-0862">Zinc</keyword>
<evidence type="ECO:0000256" key="1">
    <source>
        <dbReference type="ARBA" id="ARBA00000553"/>
    </source>
</evidence>
<evidence type="ECO:0000256" key="10">
    <source>
        <dbReference type="RuleBase" id="RU361274"/>
    </source>
</evidence>
<dbReference type="AlphaFoldDB" id="A0A9J6RPH9"/>
<evidence type="ECO:0000256" key="9">
    <source>
        <dbReference type="ARBA" id="ARBA00049893"/>
    </source>
</evidence>
<comment type="catalytic activity">
    <reaction evidence="1">
        <text>inosine + phosphate = alpha-D-ribose 1-phosphate + hypoxanthine</text>
        <dbReference type="Rhea" id="RHEA:27646"/>
        <dbReference type="ChEBI" id="CHEBI:17368"/>
        <dbReference type="ChEBI" id="CHEBI:17596"/>
        <dbReference type="ChEBI" id="CHEBI:43474"/>
        <dbReference type="ChEBI" id="CHEBI:57720"/>
        <dbReference type="EC" id="2.4.2.1"/>
    </reaction>
    <physiologicalReaction direction="left-to-right" evidence="1">
        <dbReference type="Rhea" id="RHEA:27647"/>
    </physiologicalReaction>
</comment>
<dbReference type="PANTHER" id="PTHR30616">
    <property type="entry name" value="UNCHARACTERIZED PROTEIN YFIH"/>
    <property type="match status" value="1"/>
</dbReference>
<dbReference type="InterPro" id="IPR003730">
    <property type="entry name" value="Cu_polyphenol_OxRdtase"/>
</dbReference>
<dbReference type="Pfam" id="PF02578">
    <property type="entry name" value="Cu-oxidase_4"/>
    <property type="match status" value="1"/>
</dbReference>
<dbReference type="InterPro" id="IPR038371">
    <property type="entry name" value="Cu_polyphenol_OxRdtase_sf"/>
</dbReference>
<evidence type="ECO:0000256" key="6">
    <source>
        <dbReference type="ARBA" id="ARBA00022833"/>
    </source>
</evidence>
<dbReference type="Proteomes" id="UP001069090">
    <property type="component" value="Unassembled WGS sequence"/>
</dbReference>
<dbReference type="RefSeq" id="WP_258332181.1">
    <property type="nucleotide sequence ID" value="NZ_JAPTGG010000010.1"/>
</dbReference>
<sequence length="252" mass="27589">MSTTAKPGDYLQPDWPAPSNIVAWVSCRQGGVSAPPYASLNPATHVGDEPANVQRNRQIISQQCRLPSAPVWLNQTHSTDIIELTPSAPEHVDADGAISSALNRVCVVQTADCLPVLICDQAGTQVAAIHAGWRGLVAGILERAVARMQAQPQQLLVWLGPAISAQYFEVGAEVRQQFVALKVRNQNAFTASHRPQHYMADLYQLARNQLQSVGVAAIYGGQYCSYADERRFYSYRRDGVTGRMASLIYRKA</sequence>
<proteinExistence type="inferred from homology"/>
<comment type="catalytic activity">
    <reaction evidence="9">
        <text>S-methyl-5'-thioadenosine + phosphate = 5-(methylsulfanyl)-alpha-D-ribose 1-phosphate + adenine</text>
        <dbReference type="Rhea" id="RHEA:11852"/>
        <dbReference type="ChEBI" id="CHEBI:16708"/>
        <dbReference type="ChEBI" id="CHEBI:17509"/>
        <dbReference type="ChEBI" id="CHEBI:43474"/>
        <dbReference type="ChEBI" id="CHEBI:58533"/>
        <dbReference type="EC" id="2.4.2.28"/>
    </reaction>
    <physiologicalReaction direction="left-to-right" evidence="9">
        <dbReference type="Rhea" id="RHEA:11853"/>
    </physiologicalReaction>
</comment>
<reference evidence="11 12" key="1">
    <citation type="submission" date="2022-12" db="EMBL/GenBank/DDBJ databases">
        <title>Dasania phycosphaerae sp. nov., isolated from particulate material of the south coast of Korea.</title>
        <authorList>
            <person name="Jiang Y."/>
        </authorList>
    </citation>
    <scope>NUCLEOTIDE SEQUENCE [LARGE SCALE GENOMIC DNA]</scope>
    <source>
        <strain evidence="11 12">GY-19</strain>
    </source>
</reference>
<dbReference type="GO" id="GO:0017061">
    <property type="term" value="F:S-methyl-5-thioadenosine phosphorylase activity"/>
    <property type="evidence" value="ECO:0007669"/>
    <property type="project" value="UniProtKB-EC"/>
</dbReference>
<keyword evidence="5" id="KW-0378">Hydrolase</keyword>
<evidence type="ECO:0000256" key="3">
    <source>
        <dbReference type="ARBA" id="ARBA00022679"/>
    </source>
</evidence>
<keyword evidence="12" id="KW-1185">Reference proteome</keyword>
<evidence type="ECO:0000313" key="11">
    <source>
        <dbReference type="EMBL" id="MCZ0866023.1"/>
    </source>
</evidence>
<dbReference type="SUPFAM" id="SSF64438">
    <property type="entry name" value="CNF1/YfiH-like putative cysteine hydrolases"/>
    <property type="match status" value="1"/>
</dbReference>
<evidence type="ECO:0000256" key="8">
    <source>
        <dbReference type="ARBA" id="ARBA00048968"/>
    </source>
</evidence>
<organism evidence="11 12">
    <name type="scientific">Dasania phycosphaerae</name>
    <dbReference type="NCBI Taxonomy" id="2950436"/>
    <lineage>
        <taxon>Bacteria</taxon>
        <taxon>Pseudomonadati</taxon>
        <taxon>Pseudomonadota</taxon>
        <taxon>Gammaproteobacteria</taxon>
        <taxon>Cellvibrionales</taxon>
        <taxon>Spongiibacteraceae</taxon>
        <taxon>Dasania</taxon>
    </lineage>
</organism>
<comment type="caution">
    <text evidence="11">The sequence shown here is derived from an EMBL/GenBank/DDBJ whole genome shotgun (WGS) entry which is preliminary data.</text>
</comment>
<dbReference type="EMBL" id="JAPTGG010000010">
    <property type="protein sequence ID" value="MCZ0866023.1"/>
    <property type="molecule type" value="Genomic_DNA"/>
</dbReference>